<comment type="similarity">
    <text evidence="1">Belongs to the short-chain dehydrogenases/reductases (SDR) family.</text>
</comment>
<keyword evidence="3" id="KW-0520">NAD</keyword>
<gene>
    <name evidence="6" type="ORF">RGD00_11840</name>
</gene>
<evidence type="ECO:0000256" key="3">
    <source>
        <dbReference type="ARBA" id="ARBA00023027"/>
    </source>
</evidence>
<evidence type="ECO:0000256" key="4">
    <source>
        <dbReference type="ARBA" id="ARBA00023098"/>
    </source>
</evidence>
<name>A0ABU1F8V0_9RHOB</name>
<reference evidence="6 7" key="1">
    <citation type="submission" date="2023-09" db="EMBL/GenBank/DDBJ databases">
        <title>Xinfangfangia sedmenti sp. nov., isolated the sedment.</title>
        <authorList>
            <person name="Xu L."/>
        </authorList>
    </citation>
    <scope>NUCLEOTIDE SEQUENCE [LARGE SCALE GENOMIC DNA]</scope>
    <source>
        <strain evidence="6 7">LG-4</strain>
    </source>
</reference>
<keyword evidence="2" id="KW-0560">Oxidoreductase</keyword>
<evidence type="ECO:0000256" key="5">
    <source>
        <dbReference type="ARBA" id="ARBA00023221"/>
    </source>
</evidence>
<evidence type="ECO:0000313" key="6">
    <source>
        <dbReference type="EMBL" id="MDR5653300.1"/>
    </source>
</evidence>
<dbReference type="PRINTS" id="PR00081">
    <property type="entry name" value="GDHRDH"/>
</dbReference>
<protein>
    <submittedName>
        <fullName evidence="6">SDR family oxidoreductase</fullName>
    </submittedName>
</protein>
<dbReference type="Pfam" id="PF13561">
    <property type="entry name" value="adh_short_C2"/>
    <property type="match status" value="1"/>
</dbReference>
<evidence type="ECO:0000313" key="7">
    <source>
        <dbReference type="Proteomes" id="UP001247754"/>
    </source>
</evidence>
<evidence type="ECO:0000256" key="2">
    <source>
        <dbReference type="ARBA" id="ARBA00023002"/>
    </source>
</evidence>
<dbReference type="Proteomes" id="UP001247754">
    <property type="component" value="Unassembled WGS sequence"/>
</dbReference>
<dbReference type="InterPro" id="IPR002347">
    <property type="entry name" value="SDR_fam"/>
</dbReference>
<organism evidence="6 7">
    <name type="scientific">Ruixingdingia sedimenti</name>
    <dbReference type="NCBI Taxonomy" id="3073604"/>
    <lineage>
        <taxon>Bacteria</taxon>
        <taxon>Pseudomonadati</taxon>
        <taxon>Pseudomonadota</taxon>
        <taxon>Alphaproteobacteria</taxon>
        <taxon>Rhodobacterales</taxon>
        <taxon>Paracoccaceae</taxon>
        <taxon>Ruixingdingia</taxon>
    </lineage>
</organism>
<dbReference type="RefSeq" id="WP_310457538.1">
    <property type="nucleotide sequence ID" value="NZ_JAVKPH010000012.1"/>
</dbReference>
<proteinExistence type="inferred from homology"/>
<sequence length="261" mass="27151">MSDLMQGKVAVITGGAAGFGLESARKFVANGARVVVVDIHEDAGRAVEAELGGAVRFVRADVRREADMRAAVDVAVTQFGGLDVMYHNAGTVGSAGGVDEISVEDWNAAMEMLQTATMIAIKVAVAPMKARGKGSIILTSSAAGVALGGSGPYAYTIAKSSVCMMGRYAALKLGRHNIRVNTIVPGAFKTALWEKHDLGQGMMAADNFARMQPLPIAGNPRYIADAALFLASDMSEFVSGVVLPVDGGLTLHRNSHSSVEG</sequence>
<dbReference type="EMBL" id="JAVKPH010000012">
    <property type="protein sequence ID" value="MDR5653300.1"/>
    <property type="molecule type" value="Genomic_DNA"/>
</dbReference>
<keyword evidence="4" id="KW-0443">Lipid metabolism</keyword>
<keyword evidence="5" id="KW-0753">Steroid metabolism</keyword>
<accession>A0ABU1F8V0</accession>
<dbReference type="Gene3D" id="3.40.50.720">
    <property type="entry name" value="NAD(P)-binding Rossmann-like Domain"/>
    <property type="match status" value="1"/>
</dbReference>
<keyword evidence="7" id="KW-1185">Reference proteome</keyword>
<dbReference type="PANTHER" id="PTHR43180:SF28">
    <property type="entry name" value="NAD(P)-BINDING ROSSMANN-FOLD SUPERFAMILY PROTEIN"/>
    <property type="match status" value="1"/>
</dbReference>
<comment type="caution">
    <text evidence="6">The sequence shown here is derived from an EMBL/GenBank/DDBJ whole genome shotgun (WGS) entry which is preliminary data.</text>
</comment>
<dbReference type="PANTHER" id="PTHR43180">
    <property type="entry name" value="3-OXOACYL-(ACYL-CARRIER-PROTEIN) REDUCTASE (AFU_ORTHOLOGUE AFUA_6G11210)"/>
    <property type="match status" value="1"/>
</dbReference>
<dbReference type="InterPro" id="IPR036291">
    <property type="entry name" value="NAD(P)-bd_dom_sf"/>
</dbReference>
<dbReference type="SUPFAM" id="SSF51735">
    <property type="entry name" value="NAD(P)-binding Rossmann-fold domains"/>
    <property type="match status" value="1"/>
</dbReference>
<evidence type="ECO:0000256" key="1">
    <source>
        <dbReference type="ARBA" id="ARBA00006484"/>
    </source>
</evidence>